<dbReference type="AlphaFoldDB" id="A0A8J9UEU3"/>
<feature type="region of interest" description="Disordered" evidence="1">
    <location>
        <begin position="1"/>
        <end position="146"/>
    </location>
</feature>
<evidence type="ECO:0000313" key="3">
    <source>
        <dbReference type="Proteomes" id="UP000838878"/>
    </source>
</evidence>
<organism evidence="2 3">
    <name type="scientific">Brenthis ino</name>
    <name type="common">lesser marbled fritillary</name>
    <dbReference type="NCBI Taxonomy" id="405034"/>
    <lineage>
        <taxon>Eukaryota</taxon>
        <taxon>Metazoa</taxon>
        <taxon>Ecdysozoa</taxon>
        <taxon>Arthropoda</taxon>
        <taxon>Hexapoda</taxon>
        <taxon>Insecta</taxon>
        <taxon>Pterygota</taxon>
        <taxon>Neoptera</taxon>
        <taxon>Endopterygota</taxon>
        <taxon>Lepidoptera</taxon>
        <taxon>Glossata</taxon>
        <taxon>Ditrysia</taxon>
        <taxon>Papilionoidea</taxon>
        <taxon>Nymphalidae</taxon>
        <taxon>Heliconiinae</taxon>
        <taxon>Argynnini</taxon>
        <taxon>Brenthis</taxon>
    </lineage>
</organism>
<keyword evidence="3" id="KW-1185">Reference proteome</keyword>
<feature type="compositionally biased region" description="Acidic residues" evidence="1">
    <location>
        <begin position="1"/>
        <end position="12"/>
    </location>
</feature>
<gene>
    <name evidence="2" type="ORF">BINO364_LOCUS5396</name>
</gene>
<sequence length="210" mass="23278">MPSSDSEDFESADEGRNSPNKKERKKRLSSSNYSDNLESEQETKKVSSTLPAPKKQNDIVDGWDDFDIEEESIPTSSNESTKKVNDNSTNEKKQETASKLNEPQSTGWDDFDDWGDENTTITSAAKDPPISQQTKETSQTTSTKTEGWGWGWGMDSLLSSATAGISTLTTQVSQDLSKSALISVLGHLQPVFDRLFRRFSTIELPQKKGT</sequence>
<feature type="non-terminal residue" evidence="2">
    <location>
        <position position="210"/>
    </location>
</feature>
<protein>
    <submittedName>
        <fullName evidence="2">Uncharacterized protein</fullName>
    </submittedName>
</protein>
<dbReference type="OrthoDB" id="5597648at2759"/>
<feature type="compositionally biased region" description="Basic and acidic residues" evidence="1">
    <location>
        <begin position="80"/>
        <end position="96"/>
    </location>
</feature>
<feature type="compositionally biased region" description="Polar residues" evidence="1">
    <location>
        <begin position="97"/>
        <end position="107"/>
    </location>
</feature>
<dbReference type="Proteomes" id="UP000838878">
    <property type="component" value="Chromosome 13"/>
</dbReference>
<evidence type="ECO:0000313" key="2">
    <source>
        <dbReference type="EMBL" id="CAH0718998.1"/>
    </source>
</evidence>
<reference evidence="2" key="1">
    <citation type="submission" date="2021-12" db="EMBL/GenBank/DDBJ databases">
        <authorList>
            <person name="Martin H S."/>
        </authorList>
    </citation>
    <scope>NUCLEOTIDE SEQUENCE</scope>
</reference>
<evidence type="ECO:0000256" key="1">
    <source>
        <dbReference type="SAM" id="MobiDB-lite"/>
    </source>
</evidence>
<name>A0A8J9UEU3_9NEOP</name>
<dbReference type="EMBL" id="OV170233">
    <property type="protein sequence ID" value="CAH0718998.1"/>
    <property type="molecule type" value="Genomic_DNA"/>
</dbReference>
<proteinExistence type="predicted"/>
<feature type="compositionally biased region" description="Low complexity" evidence="1">
    <location>
        <begin position="131"/>
        <end position="146"/>
    </location>
</feature>
<accession>A0A8J9UEU3</accession>
<feature type="compositionally biased region" description="Acidic residues" evidence="1">
    <location>
        <begin position="61"/>
        <end position="72"/>
    </location>
</feature>